<accession>A0A838Y5A3</accession>
<organism evidence="2 3">
    <name type="scientific">Aquitalea aquatica</name>
    <dbReference type="NCBI Taxonomy" id="3044273"/>
    <lineage>
        <taxon>Bacteria</taxon>
        <taxon>Pseudomonadati</taxon>
        <taxon>Pseudomonadota</taxon>
        <taxon>Betaproteobacteria</taxon>
        <taxon>Neisseriales</taxon>
        <taxon>Chromobacteriaceae</taxon>
        <taxon>Aquitalea</taxon>
    </lineage>
</organism>
<evidence type="ECO:0000256" key="1">
    <source>
        <dbReference type="SAM" id="MobiDB-lite"/>
    </source>
</evidence>
<name>A0A838Y5A3_9NEIS</name>
<evidence type="ECO:0000313" key="2">
    <source>
        <dbReference type="EMBL" id="MBA4707779.1"/>
    </source>
</evidence>
<feature type="region of interest" description="Disordered" evidence="1">
    <location>
        <begin position="1"/>
        <end position="63"/>
    </location>
</feature>
<keyword evidence="3" id="KW-1185">Reference proteome</keyword>
<reference evidence="2 3" key="1">
    <citation type="submission" date="2020-07" db="EMBL/GenBank/DDBJ databases">
        <title>Draft genome sequence of violacein-producing bacteria and related species.</title>
        <authorList>
            <person name="Wilson H.S."/>
            <person name="De Leon M.E."/>
        </authorList>
    </citation>
    <scope>NUCLEOTIDE SEQUENCE [LARGE SCALE GENOMIC DNA]</scope>
    <source>
        <strain evidence="2 3">HSC-21Su07</strain>
    </source>
</reference>
<feature type="compositionally biased region" description="Low complexity" evidence="1">
    <location>
        <begin position="37"/>
        <end position="51"/>
    </location>
</feature>
<gene>
    <name evidence="2" type="ORF">H2Z84_05160</name>
</gene>
<dbReference type="AlphaFoldDB" id="A0A838Y5A3"/>
<evidence type="ECO:0000313" key="3">
    <source>
        <dbReference type="Proteomes" id="UP000545606"/>
    </source>
</evidence>
<proteinExistence type="predicted"/>
<sequence length="110" mass="11444">MSGMTEQDAQTIGRALKQPATSSKRLPALPARGGIPSATATGTATQSASTTSGGGIDSPLTEQSRSYWPTVQAVTSDGLLQIAYQPIKSVVMKDKSGREVVFNYVQPTAS</sequence>
<feature type="compositionally biased region" description="Polar residues" evidence="1">
    <location>
        <begin position="1"/>
        <end position="10"/>
    </location>
</feature>
<dbReference type="RefSeq" id="WP_181835024.1">
    <property type="nucleotide sequence ID" value="NZ_JACERN010000017.1"/>
</dbReference>
<dbReference type="EMBL" id="JACERN010000017">
    <property type="protein sequence ID" value="MBA4707779.1"/>
    <property type="molecule type" value="Genomic_DNA"/>
</dbReference>
<comment type="caution">
    <text evidence="2">The sequence shown here is derived from an EMBL/GenBank/DDBJ whole genome shotgun (WGS) entry which is preliminary data.</text>
</comment>
<protein>
    <submittedName>
        <fullName evidence="2">Uncharacterized protein</fullName>
    </submittedName>
</protein>
<dbReference type="Proteomes" id="UP000545606">
    <property type="component" value="Unassembled WGS sequence"/>
</dbReference>